<dbReference type="InterPro" id="IPR007166">
    <property type="entry name" value="Class3_signal_pept_motif"/>
</dbReference>
<evidence type="ECO:0008006" key="4">
    <source>
        <dbReference type="Google" id="ProtNLM"/>
    </source>
</evidence>
<gene>
    <name evidence="2" type="ORF">APZ16_02035</name>
</gene>
<name>A0A147K158_HADYE</name>
<dbReference type="Proteomes" id="UP000074294">
    <property type="component" value="Unassembled WGS sequence"/>
</dbReference>
<organism evidence="2 3">
    <name type="scientific">Hadarchaeum yellowstonense</name>
    <dbReference type="NCBI Taxonomy" id="1776334"/>
    <lineage>
        <taxon>Archaea</taxon>
        <taxon>Methanobacteriati</taxon>
        <taxon>Candidatus Hadarchaeota</taxon>
        <taxon>Candidatus Hadarchaeia</taxon>
        <taxon>Candidatus Hadarchaeales</taxon>
        <taxon>Candidatus Hadarchaeaceae</taxon>
        <taxon>Candidatus Hadarchaeum</taxon>
    </lineage>
</organism>
<reference evidence="2 3" key="1">
    <citation type="journal article" date="2016" name="Nat. Microbiol.">
        <title>Genomic inference of the metabolism of cosmopolitan subsurface Archaea, Hadesarchaea.</title>
        <authorList>
            <person name="Baker B.J."/>
            <person name="Saw J.H."/>
            <person name="Lind A.E."/>
            <person name="Lazar C.S."/>
            <person name="Hinrichs K.-U."/>
            <person name="Teske A.P."/>
            <person name="Ettema T.J."/>
        </authorList>
    </citation>
    <scope>NUCLEOTIDE SEQUENCE [LARGE SCALE GENOMIC DNA]</scope>
</reference>
<evidence type="ECO:0000256" key="1">
    <source>
        <dbReference type="SAM" id="Phobius"/>
    </source>
</evidence>
<sequence>MRLDKRAQGATEYLLMLAAVLVIVAIAVYYVTSTGPSAIITGTAVKSGDNINFTPSSTMVPSTISASDWKYAVYRGATKIFPTGADWQDGPSALQRGIPVSLSAPGCQTGDLLKIQYQGKSVFDAANVS</sequence>
<proteinExistence type="predicted"/>
<dbReference type="STRING" id="1776334.APZ16_02035"/>
<dbReference type="EMBL" id="LQMQ01000003">
    <property type="protein sequence ID" value="KUO42585.1"/>
    <property type="molecule type" value="Genomic_DNA"/>
</dbReference>
<dbReference type="AlphaFoldDB" id="A0A147K158"/>
<dbReference type="Pfam" id="PF04021">
    <property type="entry name" value="Class_IIIsignal"/>
    <property type="match status" value="1"/>
</dbReference>
<evidence type="ECO:0000313" key="3">
    <source>
        <dbReference type="Proteomes" id="UP000074294"/>
    </source>
</evidence>
<evidence type="ECO:0000313" key="2">
    <source>
        <dbReference type="EMBL" id="KUO42585.1"/>
    </source>
</evidence>
<keyword evidence="1" id="KW-0472">Membrane</keyword>
<keyword evidence="1" id="KW-0812">Transmembrane</keyword>
<keyword evidence="1" id="KW-1133">Transmembrane helix</keyword>
<comment type="caution">
    <text evidence="2">The sequence shown here is derived from an EMBL/GenBank/DDBJ whole genome shotgun (WGS) entry which is preliminary data.</text>
</comment>
<protein>
    <recommendedName>
        <fullName evidence="4">Archaeal Type IV pilin N-terminal domain-containing protein</fullName>
    </recommendedName>
</protein>
<feature type="transmembrane region" description="Helical" evidence="1">
    <location>
        <begin position="12"/>
        <end position="31"/>
    </location>
</feature>
<accession>A0A147K158</accession>